<dbReference type="InterPro" id="IPR005011">
    <property type="entry name" value="SNU66/SART1"/>
</dbReference>
<comment type="subcellular location">
    <subcellularLocation>
        <location evidence="1">Nucleus</location>
    </subcellularLocation>
</comment>
<comment type="similarity">
    <text evidence="2">Belongs to the SNU66/SART1 family.</text>
</comment>
<dbReference type="PANTHER" id="PTHR14152">
    <property type="entry name" value="SQUAMOUS CELL CARCINOMA ANTIGEN RECOGNISED BY CYTOTOXIC T LYMPHOCYTES"/>
    <property type="match status" value="1"/>
</dbReference>
<protein>
    <recommendedName>
        <fullName evidence="7">SART-1 family protein</fullName>
    </recommendedName>
</protein>
<evidence type="ECO:0000313" key="6">
    <source>
        <dbReference type="Proteomes" id="UP000001514"/>
    </source>
</evidence>
<evidence type="ECO:0000313" key="5">
    <source>
        <dbReference type="EMBL" id="EFJ09534.1"/>
    </source>
</evidence>
<feature type="region of interest" description="Disordered" evidence="4">
    <location>
        <begin position="332"/>
        <end position="363"/>
    </location>
</feature>
<dbReference type="GO" id="GO:0000481">
    <property type="term" value="P:maturation of 5S rRNA"/>
    <property type="evidence" value="ECO:0000318"/>
    <property type="project" value="GO_Central"/>
</dbReference>
<evidence type="ECO:0000256" key="1">
    <source>
        <dbReference type="ARBA" id="ARBA00004123"/>
    </source>
</evidence>
<feature type="region of interest" description="Disordered" evidence="4">
    <location>
        <begin position="563"/>
        <end position="591"/>
    </location>
</feature>
<dbReference type="EMBL" id="GL377662">
    <property type="protein sequence ID" value="EFJ09534.1"/>
    <property type="molecule type" value="Genomic_DNA"/>
</dbReference>
<evidence type="ECO:0000256" key="4">
    <source>
        <dbReference type="SAM" id="MobiDB-lite"/>
    </source>
</evidence>
<dbReference type="PANTHER" id="PTHR14152:SF5">
    <property type="entry name" value="U4_U6.U5 TRI-SNRNP-ASSOCIATED PROTEIN 1"/>
    <property type="match status" value="1"/>
</dbReference>
<organism evidence="6">
    <name type="scientific">Selaginella moellendorffii</name>
    <name type="common">Spikemoss</name>
    <dbReference type="NCBI Taxonomy" id="88036"/>
    <lineage>
        <taxon>Eukaryota</taxon>
        <taxon>Viridiplantae</taxon>
        <taxon>Streptophyta</taxon>
        <taxon>Embryophyta</taxon>
        <taxon>Tracheophyta</taxon>
        <taxon>Lycopodiopsida</taxon>
        <taxon>Selaginellales</taxon>
        <taxon>Selaginellaceae</taxon>
        <taxon>Selaginella</taxon>
    </lineage>
</organism>
<evidence type="ECO:0008006" key="7">
    <source>
        <dbReference type="Google" id="ProtNLM"/>
    </source>
</evidence>
<dbReference type="KEGG" id="smo:SELMODRAFT_447670"/>
<dbReference type="Pfam" id="PF03343">
    <property type="entry name" value="SART-1"/>
    <property type="match status" value="2"/>
</dbReference>
<reference evidence="5 6" key="1">
    <citation type="journal article" date="2011" name="Science">
        <title>The Selaginella genome identifies genetic changes associated with the evolution of vascular plants.</title>
        <authorList>
            <person name="Banks J.A."/>
            <person name="Nishiyama T."/>
            <person name="Hasebe M."/>
            <person name="Bowman J.L."/>
            <person name="Gribskov M."/>
            <person name="dePamphilis C."/>
            <person name="Albert V.A."/>
            <person name="Aono N."/>
            <person name="Aoyama T."/>
            <person name="Ambrose B.A."/>
            <person name="Ashton N.W."/>
            <person name="Axtell M.J."/>
            <person name="Barker E."/>
            <person name="Barker M.S."/>
            <person name="Bennetzen J.L."/>
            <person name="Bonawitz N.D."/>
            <person name="Chapple C."/>
            <person name="Cheng C."/>
            <person name="Correa L.G."/>
            <person name="Dacre M."/>
            <person name="DeBarry J."/>
            <person name="Dreyer I."/>
            <person name="Elias M."/>
            <person name="Engstrom E.M."/>
            <person name="Estelle M."/>
            <person name="Feng L."/>
            <person name="Finet C."/>
            <person name="Floyd S.K."/>
            <person name="Frommer W.B."/>
            <person name="Fujita T."/>
            <person name="Gramzow L."/>
            <person name="Gutensohn M."/>
            <person name="Harholt J."/>
            <person name="Hattori M."/>
            <person name="Heyl A."/>
            <person name="Hirai T."/>
            <person name="Hiwatashi Y."/>
            <person name="Ishikawa M."/>
            <person name="Iwata M."/>
            <person name="Karol K.G."/>
            <person name="Koehler B."/>
            <person name="Kolukisaoglu U."/>
            <person name="Kubo M."/>
            <person name="Kurata T."/>
            <person name="Lalonde S."/>
            <person name="Li K."/>
            <person name="Li Y."/>
            <person name="Litt A."/>
            <person name="Lyons E."/>
            <person name="Manning G."/>
            <person name="Maruyama T."/>
            <person name="Michael T.P."/>
            <person name="Mikami K."/>
            <person name="Miyazaki S."/>
            <person name="Morinaga S."/>
            <person name="Murata T."/>
            <person name="Mueller-Roeber B."/>
            <person name="Nelson D.R."/>
            <person name="Obara M."/>
            <person name="Oguri Y."/>
            <person name="Olmstead R.G."/>
            <person name="Onodera N."/>
            <person name="Petersen B.L."/>
            <person name="Pils B."/>
            <person name="Prigge M."/>
            <person name="Rensing S.A."/>
            <person name="Riano-Pachon D.M."/>
            <person name="Roberts A.W."/>
            <person name="Sato Y."/>
            <person name="Scheller H.V."/>
            <person name="Schulz B."/>
            <person name="Schulz C."/>
            <person name="Shakirov E.V."/>
            <person name="Shibagaki N."/>
            <person name="Shinohara N."/>
            <person name="Shippen D.E."/>
            <person name="Soerensen I."/>
            <person name="Sotooka R."/>
            <person name="Sugimoto N."/>
            <person name="Sugita M."/>
            <person name="Sumikawa N."/>
            <person name="Tanurdzic M."/>
            <person name="Theissen G."/>
            <person name="Ulvskov P."/>
            <person name="Wakazuki S."/>
            <person name="Weng J.K."/>
            <person name="Willats W.W."/>
            <person name="Wipf D."/>
            <person name="Wolf P.G."/>
            <person name="Yang L."/>
            <person name="Zimmer A.D."/>
            <person name="Zhu Q."/>
            <person name="Mitros T."/>
            <person name="Hellsten U."/>
            <person name="Loque D."/>
            <person name="Otillar R."/>
            <person name="Salamov A."/>
            <person name="Schmutz J."/>
            <person name="Shapiro H."/>
            <person name="Lindquist E."/>
            <person name="Lucas S."/>
            <person name="Rokhsar D."/>
            <person name="Grigoriev I.V."/>
        </authorList>
    </citation>
    <scope>NUCLEOTIDE SEQUENCE [LARGE SCALE GENOMIC DNA]</scope>
</reference>
<gene>
    <name evidence="5" type="ORF">SELMODRAFT_447670</name>
</gene>
<dbReference type="InParanoid" id="D8T1F0"/>
<dbReference type="FunCoup" id="D8T1F0">
    <property type="interactions" value="4575"/>
</dbReference>
<dbReference type="AlphaFoldDB" id="D8T1F0"/>
<evidence type="ECO:0000256" key="2">
    <source>
        <dbReference type="ARBA" id="ARBA00006076"/>
    </source>
</evidence>
<dbReference type="GO" id="GO:0045292">
    <property type="term" value="P:mRNA cis splicing, via spliceosome"/>
    <property type="evidence" value="ECO:0000318"/>
    <property type="project" value="GO_Central"/>
</dbReference>
<dbReference type="Proteomes" id="UP000001514">
    <property type="component" value="Unassembled WGS sequence"/>
</dbReference>
<dbReference type="eggNOG" id="KOG2217">
    <property type="taxonomic scope" value="Eukaryota"/>
</dbReference>
<feature type="compositionally biased region" description="Basic and acidic residues" evidence="4">
    <location>
        <begin position="1"/>
        <end position="95"/>
    </location>
</feature>
<sequence length="675" mass="76763">MERSKRSEKEKSSSRSRRERDRSRDGDAADHREESGRREKKERDHDRNKENSKDKEKERDRERDRDDRRRDRDAAEAGEHKSRRDKEKEREKAEDVDGDEQEKEVAATKEIEEWVRKSRKIEKIEKVRAKKAVPAIRSIAQQDEEVVDEEDDEESAYKSKDLAGMKIRHGLEKIIEGGEVVLTLKDSNILAEGDINEDADELENVNLTEQTVRSNAYRDAKKKKGTYEDKFQNDINTVKSLLPQYDDAPKDEGIQLDDLGGVNEESQKRLEEVRLKLQGAALKMQSLLGPENQASDFYTKEEMMKFKKPKKQKKLRKKDMLDVDALEAEAKAAGLGADDLGSRANNSKPKQEAEAEEEDELYSRLQKSRELAIRQRIQSTLGPQGIAARLKLEAADEEKSMDVDSKTSVAEKTVVITETEEFCLSLQPDEVISRRAATNDAFGDDEVDGQSAMEIHQEDGRTDTKVNDVVENEDDDVFDELPIKEVSVGKGLAGALSLLKERGSLKESVEWGGRNMDKKASKLVGVLDDDKTYERDIQLDRRDEYGRTLTPKEAFRLVSHKFHGKNPGKRKQEKKMKQHEEELKQKQMAAGDTPLRSMEKMREVQMKTSTPYIVMSGHIKPGQTSDPRSGFATVEKEPIGSLTPMLGDKKVEHFLGIKRPAGDMGPPLSKKKART</sequence>
<dbReference type="OMA" id="WNEVDME"/>
<accession>D8T1F0</accession>
<evidence type="ECO:0000256" key="3">
    <source>
        <dbReference type="ARBA" id="ARBA00023242"/>
    </source>
</evidence>
<dbReference type="GO" id="GO:0046540">
    <property type="term" value="C:U4/U6 x U5 tri-snRNP complex"/>
    <property type="evidence" value="ECO:0000318"/>
    <property type="project" value="GO_Central"/>
</dbReference>
<name>D8T1F0_SELML</name>
<proteinExistence type="inferred from homology"/>
<feature type="compositionally biased region" description="Basic residues" evidence="4">
    <location>
        <begin position="563"/>
        <end position="577"/>
    </location>
</feature>
<feature type="region of interest" description="Disordered" evidence="4">
    <location>
        <begin position="1"/>
        <end position="109"/>
    </location>
</feature>
<keyword evidence="6" id="KW-1185">Reference proteome</keyword>
<dbReference type="HOGENOM" id="CLU_009379_0_1_1"/>
<dbReference type="STRING" id="88036.D8T1F0"/>
<keyword evidence="3" id="KW-0539">Nucleus</keyword>
<dbReference type="Gramene" id="EFJ09534">
    <property type="protein sequence ID" value="EFJ09534"/>
    <property type="gene ID" value="SELMODRAFT_447670"/>
</dbReference>